<evidence type="ECO:0000313" key="3">
    <source>
        <dbReference type="Proteomes" id="UP000198372"/>
    </source>
</evidence>
<evidence type="ECO:0000256" key="1">
    <source>
        <dbReference type="SAM" id="MobiDB-lite"/>
    </source>
</evidence>
<name>A0A238FC07_9BASI</name>
<sequence>MASNAPACTAATSTPGEGEHGLTLDERRAQLVKNVRDLFSSKPRLDIFEQDWKKDAVFEDPICVAKGDREYMAQWYGMPKAFPQSETLSWKVVKNEPNLIEYEQVQKYTVAGIHTVKEMKSLVHIELDPTDNRITRFEDRWNGKEIKSGWLGLKLRSFNGRFMPNLITVPKPESKL</sequence>
<dbReference type="Proteomes" id="UP000198372">
    <property type="component" value="Unassembled WGS sequence"/>
</dbReference>
<proteinExistence type="predicted"/>
<feature type="region of interest" description="Disordered" evidence="1">
    <location>
        <begin position="1"/>
        <end position="23"/>
    </location>
</feature>
<dbReference type="AlphaFoldDB" id="A0A238FC07"/>
<dbReference type="EMBL" id="FMSP01000004">
    <property type="protein sequence ID" value="SCV69631.1"/>
    <property type="molecule type" value="Genomic_DNA"/>
</dbReference>
<dbReference type="PANTHER" id="PTHR34213:SF2">
    <property type="entry name" value="NUCLEAR TRANSPORT FACTOR 2 (NTF2) FAMILY PROTEIN"/>
    <property type="match status" value="1"/>
</dbReference>
<evidence type="ECO:0000313" key="2">
    <source>
        <dbReference type="EMBL" id="SCV69631.1"/>
    </source>
</evidence>
<organism evidence="2 3">
    <name type="scientific">Microbotryum intermedium</name>
    <dbReference type="NCBI Taxonomy" id="269621"/>
    <lineage>
        <taxon>Eukaryota</taxon>
        <taxon>Fungi</taxon>
        <taxon>Dikarya</taxon>
        <taxon>Basidiomycota</taxon>
        <taxon>Pucciniomycotina</taxon>
        <taxon>Microbotryomycetes</taxon>
        <taxon>Microbotryales</taxon>
        <taxon>Microbotryaceae</taxon>
        <taxon>Microbotryum</taxon>
    </lineage>
</organism>
<gene>
    <name evidence="2" type="ORF">BQ2448_2651</name>
</gene>
<dbReference type="OrthoDB" id="2400485at2759"/>
<dbReference type="SUPFAM" id="SSF54427">
    <property type="entry name" value="NTF2-like"/>
    <property type="match status" value="1"/>
</dbReference>
<keyword evidence="3" id="KW-1185">Reference proteome</keyword>
<accession>A0A238FC07</accession>
<dbReference type="PANTHER" id="PTHR34213">
    <property type="entry name" value="NUCLEAR TRANSPORT FACTOR 2 (NTF2) FAMILY PROTEIN"/>
    <property type="match status" value="1"/>
</dbReference>
<protein>
    <submittedName>
        <fullName evidence="2">BQ2448_2651 protein</fullName>
    </submittedName>
</protein>
<dbReference type="STRING" id="269621.A0A238FC07"/>
<dbReference type="InterPro" id="IPR032710">
    <property type="entry name" value="NTF2-like_dom_sf"/>
</dbReference>
<reference evidence="3" key="1">
    <citation type="submission" date="2016-09" db="EMBL/GenBank/DDBJ databases">
        <authorList>
            <person name="Jeantristanb JTB J.-T."/>
            <person name="Ricardo R."/>
        </authorList>
    </citation>
    <scope>NUCLEOTIDE SEQUENCE [LARGE SCALE GENOMIC DNA]</scope>
</reference>